<evidence type="ECO:0000313" key="2">
    <source>
        <dbReference type="Proteomes" id="UP000008710"/>
    </source>
</evidence>
<organism evidence="1 2">
    <name type="scientific">Rhodococcus jostii (strain RHA1)</name>
    <dbReference type="NCBI Taxonomy" id="101510"/>
    <lineage>
        <taxon>Bacteria</taxon>
        <taxon>Bacillati</taxon>
        <taxon>Actinomycetota</taxon>
        <taxon>Actinomycetes</taxon>
        <taxon>Mycobacteriales</taxon>
        <taxon>Nocardiaceae</taxon>
        <taxon>Rhodococcus</taxon>
    </lineage>
</organism>
<reference evidence="2" key="1">
    <citation type="journal article" date="2006" name="Proc. Natl. Acad. Sci. U.S.A.">
        <title>The complete genome of Rhodococcus sp. RHA1 provides insights into a catabolic powerhouse.</title>
        <authorList>
            <person name="McLeod M.P."/>
            <person name="Warren R.L."/>
            <person name="Hsiao W.W.L."/>
            <person name="Araki N."/>
            <person name="Myhre M."/>
            <person name="Fernandes C."/>
            <person name="Miyazawa D."/>
            <person name="Wong W."/>
            <person name="Lillquist A.L."/>
            <person name="Wang D."/>
            <person name="Dosanjh M."/>
            <person name="Hara H."/>
            <person name="Petrescu A."/>
            <person name="Morin R.D."/>
            <person name="Yang G."/>
            <person name="Stott J.M."/>
            <person name="Schein J.E."/>
            <person name="Shin H."/>
            <person name="Smailus D."/>
            <person name="Siddiqui A.S."/>
            <person name="Marra M.A."/>
            <person name="Jones S.J.M."/>
            <person name="Holt R."/>
            <person name="Brinkman F.S.L."/>
            <person name="Miyauchi K."/>
            <person name="Fukuda M."/>
            <person name="Davies J.E."/>
            <person name="Mohn W.W."/>
            <person name="Eltis L.D."/>
        </authorList>
    </citation>
    <scope>NUCLEOTIDE SEQUENCE [LARGE SCALE GENOMIC DNA]</scope>
    <source>
        <strain evidence="2">RHA1</strain>
    </source>
</reference>
<dbReference type="Proteomes" id="UP000008710">
    <property type="component" value="Chromosome"/>
</dbReference>
<dbReference type="HOGENOM" id="CLU_129302_0_0_11"/>
<protein>
    <submittedName>
        <fullName evidence="1">Uncharacterized protein</fullName>
    </submittedName>
</protein>
<proteinExistence type="predicted"/>
<dbReference type="KEGG" id="rha:RHA1_ro00117"/>
<dbReference type="eggNOG" id="ENOG5031GNJ">
    <property type="taxonomic scope" value="Bacteria"/>
</dbReference>
<dbReference type="AlphaFoldDB" id="Q0SKI3"/>
<sequence length="144" mass="16815">MNITTLVLEKSRVVVQWREDGMSYVAREEDLPRLEARPDTIGSIWHPPFTERQVVGFEEAPPGDLDRPSWWAMYGYADPEVQVTVTVDDQPDPIVHRIGLVWACEWISYPTRAHVHRSDWDTPDLIRFIRPEFLPPAPYPEHVR</sequence>
<name>Q0SKI3_RHOJR</name>
<dbReference type="OrthoDB" id="4462004at2"/>
<evidence type="ECO:0000313" key="1">
    <source>
        <dbReference type="EMBL" id="ABG91953.1"/>
    </source>
</evidence>
<dbReference type="EMBL" id="CP000431">
    <property type="protein sequence ID" value="ABG91953.1"/>
    <property type="molecule type" value="Genomic_DNA"/>
</dbReference>
<accession>Q0SKI3</accession>
<gene>
    <name evidence="1" type="ordered locus">RHA1_ro00117</name>
</gene>